<evidence type="ECO:0000313" key="3">
    <source>
        <dbReference type="EMBL" id="OQP66895.1"/>
    </source>
</evidence>
<dbReference type="Gene3D" id="3.40.50.2000">
    <property type="entry name" value="Glycogen Phosphorylase B"/>
    <property type="match status" value="2"/>
</dbReference>
<dbReference type="RefSeq" id="WP_081144594.1">
    <property type="nucleotide sequence ID" value="NZ_LVYD01000001.1"/>
</dbReference>
<dbReference type="Pfam" id="PF13439">
    <property type="entry name" value="Glyco_transf_4"/>
    <property type="match status" value="1"/>
</dbReference>
<dbReference type="SUPFAM" id="SSF53756">
    <property type="entry name" value="UDP-Glycosyltransferase/glycogen phosphorylase"/>
    <property type="match status" value="1"/>
</dbReference>
<evidence type="ECO:0000313" key="4">
    <source>
        <dbReference type="Proteomes" id="UP000192796"/>
    </source>
</evidence>
<evidence type="ECO:0000259" key="2">
    <source>
        <dbReference type="Pfam" id="PF13439"/>
    </source>
</evidence>
<name>A0A1V9G8D4_9BACT</name>
<feature type="domain" description="Glycosyl transferase family 1" evidence="1">
    <location>
        <begin position="235"/>
        <end position="392"/>
    </location>
</feature>
<gene>
    <name evidence="3" type="ORF">A3860_00560</name>
</gene>
<feature type="domain" description="Glycosyltransferase subfamily 4-like N-terminal" evidence="2">
    <location>
        <begin position="116"/>
        <end position="226"/>
    </location>
</feature>
<protein>
    <recommendedName>
        <fullName evidence="5">Glycosyl transferase family 1 domain-containing protein</fullName>
    </recommendedName>
</protein>
<evidence type="ECO:0008006" key="5">
    <source>
        <dbReference type="Google" id="ProtNLM"/>
    </source>
</evidence>
<accession>A0A1V9G8D4</accession>
<dbReference type="GO" id="GO:0016757">
    <property type="term" value="F:glycosyltransferase activity"/>
    <property type="evidence" value="ECO:0007669"/>
    <property type="project" value="InterPro"/>
</dbReference>
<dbReference type="Pfam" id="PF00534">
    <property type="entry name" value="Glycos_transf_1"/>
    <property type="match status" value="1"/>
</dbReference>
<sequence>MHVLIIPSEEFVPDANPVAGIFQYHQASILREAGHKVGVISIKQTFSIPMLIKSLLLKSLKKKANNETDDFTFKQVLLLGYRKLFKLKEFITVENKKGISIYRIDGFYYLPPSDVNNRSGWLKAGMIAYQAYIKENGTPEIIHAHNAVYAAMLAERIKKNYGITYIVTEHSTAFARNTITSPSLLKYIKAAYKNSNSNYAVSQPFCNLLENLFSGISFSCLPNVIDPYLEKKQYVPDIKKENNEFVFVNIAELHPKKNHRLLIDAFKKLRLNYPDKAIKLWIGGRGVLQEDLKRQISLLGLEPEIKLLGQLNREQVFDAIRNADCFVLSSSYETFGVVLIEAMLLGKPVISTRCGGPEGFVNEVTGLLVSRDNEDEDLFKAMMQMIESREEYNPKLISEYAISEFGQEAFIKRMNTIYNQIIRS</sequence>
<dbReference type="PANTHER" id="PTHR12526">
    <property type="entry name" value="GLYCOSYLTRANSFERASE"/>
    <property type="match status" value="1"/>
</dbReference>
<dbReference type="Proteomes" id="UP000192796">
    <property type="component" value="Unassembled WGS sequence"/>
</dbReference>
<dbReference type="STRING" id="1703345.A3860_00560"/>
<proteinExistence type="predicted"/>
<dbReference type="AlphaFoldDB" id="A0A1V9G8D4"/>
<dbReference type="EMBL" id="LVYD01000001">
    <property type="protein sequence ID" value="OQP66895.1"/>
    <property type="molecule type" value="Genomic_DNA"/>
</dbReference>
<organism evidence="3 4">
    <name type="scientific">Niastella vici</name>
    <dbReference type="NCBI Taxonomy" id="1703345"/>
    <lineage>
        <taxon>Bacteria</taxon>
        <taxon>Pseudomonadati</taxon>
        <taxon>Bacteroidota</taxon>
        <taxon>Chitinophagia</taxon>
        <taxon>Chitinophagales</taxon>
        <taxon>Chitinophagaceae</taxon>
        <taxon>Niastella</taxon>
    </lineage>
</organism>
<evidence type="ECO:0000259" key="1">
    <source>
        <dbReference type="Pfam" id="PF00534"/>
    </source>
</evidence>
<comment type="caution">
    <text evidence="3">The sequence shown here is derived from an EMBL/GenBank/DDBJ whole genome shotgun (WGS) entry which is preliminary data.</text>
</comment>
<dbReference type="OrthoDB" id="9795068at2"/>
<dbReference type="InterPro" id="IPR028098">
    <property type="entry name" value="Glyco_trans_4-like_N"/>
</dbReference>
<reference evidence="3 4" key="1">
    <citation type="submission" date="2016-03" db="EMBL/GenBank/DDBJ databases">
        <title>Niastella vici sp. nov., isolated from farmland soil.</title>
        <authorList>
            <person name="Chen L."/>
            <person name="Wang D."/>
            <person name="Yang S."/>
            <person name="Wang G."/>
        </authorList>
    </citation>
    <scope>NUCLEOTIDE SEQUENCE [LARGE SCALE GENOMIC DNA]</scope>
    <source>
        <strain evidence="3 4">DJ57</strain>
    </source>
</reference>
<dbReference type="InterPro" id="IPR001296">
    <property type="entry name" value="Glyco_trans_1"/>
</dbReference>
<dbReference type="PANTHER" id="PTHR12526:SF630">
    <property type="entry name" value="GLYCOSYLTRANSFERASE"/>
    <property type="match status" value="1"/>
</dbReference>
<keyword evidence="4" id="KW-1185">Reference proteome</keyword>